<name>A0A8T9BTE2_9HELO</name>
<dbReference type="EMBL" id="QGMK01002672">
    <property type="protein sequence ID" value="TVY56778.1"/>
    <property type="molecule type" value="Genomic_DNA"/>
</dbReference>
<dbReference type="PANTHER" id="PTHR47843:SF2">
    <property type="entry name" value="BTB DOMAIN-CONTAINING PROTEIN"/>
    <property type="match status" value="1"/>
</dbReference>
<dbReference type="AlphaFoldDB" id="A0A8T9BTE2"/>
<evidence type="ECO:0000313" key="2">
    <source>
        <dbReference type="EMBL" id="TVY56778.1"/>
    </source>
</evidence>
<organism evidence="2 3">
    <name type="scientific">Lachnellula suecica</name>
    <dbReference type="NCBI Taxonomy" id="602035"/>
    <lineage>
        <taxon>Eukaryota</taxon>
        <taxon>Fungi</taxon>
        <taxon>Dikarya</taxon>
        <taxon>Ascomycota</taxon>
        <taxon>Pezizomycotina</taxon>
        <taxon>Leotiomycetes</taxon>
        <taxon>Helotiales</taxon>
        <taxon>Lachnaceae</taxon>
        <taxon>Lachnellula</taxon>
    </lineage>
</organism>
<protein>
    <recommendedName>
        <fullName evidence="1">BTB domain-containing protein</fullName>
    </recommendedName>
</protein>
<dbReference type="CDD" id="cd18186">
    <property type="entry name" value="BTB_POZ_ZBTB_KLHL-like"/>
    <property type="match status" value="1"/>
</dbReference>
<dbReference type="InterPro" id="IPR011333">
    <property type="entry name" value="SKP1/BTB/POZ_sf"/>
</dbReference>
<accession>A0A8T9BTE2</accession>
<dbReference type="PROSITE" id="PS50097">
    <property type="entry name" value="BTB"/>
    <property type="match status" value="1"/>
</dbReference>
<sequence length="271" mass="30980">MSETESAEDHIYPCVCKFCEKIENMRLAIPGDQSHSCVKADRRDEHCRDIATLIMSCPKRVTLLVGPDKVRIKCHKALLGFKSEYFDAICFGGFSTAESKEIEVQEEDPKAIQAFVAWLYSAQILPTACPLSDLWLLGDRIRSPEFMNEVMHTIFERIEKERIEASEYKQMFIATSPDSKLRQLFRNTILQEGPLGVDNDYSDDFMEAWKDLMKQGGELVVDIALRGSLFTIGTCTEHRWKSHNKYLEPIEAFTTRPIEDFIAGKPRAGTR</sequence>
<dbReference type="OrthoDB" id="194443at2759"/>
<dbReference type="Proteomes" id="UP000469558">
    <property type="component" value="Unassembled WGS sequence"/>
</dbReference>
<dbReference type="Pfam" id="PF00651">
    <property type="entry name" value="BTB"/>
    <property type="match status" value="1"/>
</dbReference>
<feature type="domain" description="BTB" evidence="1">
    <location>
        <begin position="59"/>
        <end position="128"/>
    </location>
</feature>
<dbReference type="PANTHER" id="PTHR47843">
    <property type="entry name" value="BTB DOMAIN-CONTAINING PROTEIN-RELATED"/>
    <property type="match status" value="1"/>
</dbReference>
<keyword evidence="3" id="KW-1185">Reference proteome</keyword>
<proteinExistence type="predicted"/>
<comment type="caution">
    <text evidence="2">The sequence shown here is derived from an EMBL/GenBank/DDBJ whole genome shotgun (WGS) entry which is preliminary data.</text>
</comment>
<evidence type="ECO:0000259" key="1">
    <source>
        <dbReference type="PROSITE" id="PS50097"/>
    </source>
</evidence>
<dbReference type="SUPFAM" id="SSF54695">
    <property type="entry name" value="POZ domain"/>
    <property type="match status" value="1"/>
</dbReference>
<gene>
    <name evidence="2" type="ORF">LSUE1_G009942</name>
</gene>
<dbReference type="InterPro" id="IPR000210">
    <property type="entry name" value="BTB/POZ_dom"/>
</dbReference>
<evidence type="ECO:0000313" key="3">
    <source>
        <dbReference type="Proteomes" id="UP000469558"/>
    </source>
</evidence>
<dbReference type="SMART" id="SM00225">
    <property type="entry name" value="BTB"/>
    <property type="match status" value="1"/>
</dbReference>
<reference evidence="2 3" key="1">
    <citation type="submission" date="2018-05" db="EMBL/GenBank/DDBJ databases">
        <title>Genome sequencing and assembly of the regulated plant pathogen Lachnellula willkommii and related sister species for the development of diagnostic species identification markers.</title>
        <authorList>
            <person name="Giroux E."/>
            <person name="Bilodeau G."/>
        </authorList>
    </citation>
    <scope>NUCLEOTIDE SEQUENCE [LARGE SCALE GENOMIC DNA]</scope>
    <source>
        <strain evidence="2 3">CBS 268.59</strain>
    </source>
</reference>
<dbReference type="Gene3D" id="3.30.710.10">
    <property type="entry name" value="Potassium Channel Kv1.1, Chain A"/>
    <property type="match status" value="1"/>
</dbReference>